<dbReference type="InterPro" id="IPR014710">
    <property type="entry name" value="RmlC-like_jellyroll"/>
</dbReference>
<evidence type="ECO:0000259" key="4">
    <source>
        <dbReference type="PROSITE" id="PS01124"/>
    </source>
</evidence>
<dbReference type="PANTHER" id="PTHR43280">
    <property type="entry name" value="ARAC-FAMILY TRANSCRIPTIONAL REGULATOR"/>
    <property type="match status" value="1"/>
</dbReference>
<dbReference type="SUPFAM" id="SSF51215">
    <property type="entry name" value="Regulatory protein AraC"/>
    <property type="match status" value="1"/>
</dbReference>
<dbReference type="Proteomes" id="UP000712157">
    <property type="component" value="Unassembled WGS sequence"/>
</dbReference>
<comment type="caution">
    <text evidence="5">The sequence shown here is derived from an EMBL/GenBank/DDBJ whole genome shotgun (WGS) entry which is preliminary data.</text>
</comment>
<dbReference type="RefSeq" id="WP_158342257.1">
    <property type="nucleotide sequence ID" value="NZ_JAHQCW010000004.1"/>
</dbReference>
<dbReference type="GO" id="GO:0043565">
    <property type="term" value="F:sequence-specific DNA binding"/>
    <property type="evidence" value="ECO:0007669"/>
    <property type="project" value="InterPro"/>
</dbReference>
<feature type="domain" description="HTH araC/xylS-type" evidence="4">
    <location>
        <begin position="176"/>
        <end position="274"/>
    </location>
</feature>
<keyword evidence="1" id="KW-0805">Transcription regulation</keyword>
<dbReference type="GO" id="GO:0003700">
    <property type="term" value="F:DNA-binding transcription factor activity"/>
    <property type="evidence" value="ECO:0007669"/>
    <property type="project" value="InterPro"/>
</dbReference>
<dbReference type="AlphaFoldDB" id="A0A949K647"/>
<protein>
    <submittedName>
        <fullName evidence="5">AraC family transcriptional regulator</fullName>
    </submittedName>
</protein>
<gene>
    <name evidence="5" type="ORF">KTH89_03670</name>
</gene>
<sequence>MNSTSLYEAFNDTFDKIPALLYRHDRIGSDIWAPLHWHRSLEILIAFEGRLSFNVGSENFDFFEDEWLIVNSSELHSLRYTSPSDHFKGITIMISYPFLETWIGKDLFFHNPHRQTVTRQLQEIGLELYALDENEPHYALILMRRLYDLLLLLSSDCIKEDVKYSVPFSKESVQAADILEYIEANYKNDLSLDDIASHFQYSSSYFSRFFKKCIGVNYFSYLNFVRVHHAAQQLLKNKSSLTECAMDNGFPNTKSFITIFKKLYGCTPKQFLNNH</sequence>
<accession>A0A949K647</accession>
<evidence type="ECO:0000256" key="2">
    <source>
        <dbReference type="ARBA" id="ARBA00023125"/>
    </source>
</evidence>
<keyword evidence="6" id="KW-1185">Reference proteome</keyword>
<evidence type="ECO:0000256" key="3">
    <source>
        <dbReference type="ARBA" id="ARBA00023163"/>
    </source>
</evidence>
<dbReference type="PROSITE" id="PS01124">
    <property type="entry name" value="HTH_ARAC_FAMILY_2"/>
    <property type="match status" value="1"/>
</dbReference>
<dbReference type="PANTHER" id="PTHR43280:SF2">
    <property type="entry name" value="HTH-TYPE TRANSCRIPTIONAL REGULATOR EXSA"/>
    <property type="match status" value="1"/>
</dbReference>
<keyword evidence="3" id="KW-0804">Transcription</keyword>
<proteinExistence type="predicted"/>
<dbReference type="Gene3D" id="2.60.120.10">
    <property type="entry name" value="Jelly Rolls"/>
    <property type="match status" value="1"/>
</dbReference>
<dbReference type="InterPro" id="IPR018060">
    <property type="entry name" value="HTH_AraC"/>
</dbReference>
<dbReference type="SMART" id="SM00342">
    <property type="entry name" value="HTH_ARAC"/>
    <property type="match status" value="1"/>
</dbReference>
<evidence type="ECO:0000313" key="6">
    <source>
        <dbReference type="Proteomes" id="UP000712157"/>
    </source>
</evidence>
<dbReference type="InterPro" id="IPR037923">
    <property type="entry name" value="HTH-like"/>
</dbReference>
<evidence type="ECO:0000313" key="5">
    <source>
        <dbReference type="EMBL" id="MBU9735622.1"/>
    </source>
</evidence>
<reference evidence="5" key="1">
    <citation type="submission" date="2021-06" db="EMBL/GenBank/DDBJ databases">
        <title>Description of novel taxa of the family Lachnospiraceae.</title>
        <authorList>
            <person name="Chaplin A.V."/>
            <person name="Sokolova S.R."/>
            <person name="Pikina A.P."/>
            <person name="Korzhanova M."/>
            <person name="Belova V."/>
            <person name="Korostin D."/>
            <person name="Efimov B.A."/>
        </authorList>
    </citation>
    <scope>NUCLEOTIDE SEQUENCE</scope>
    <source>
        <strain evidence="5">ASD5720</strain>
    </source>
</reference>
<dbReference type="InterPro" id="IPR009057">
    <property type="entry name" value="Homeodomain-like_sf"/>
</dbReference>
<dbReference type="Pfam" id="PF12833">
    <property type="entry name" value="HTH_18"/>
    <property type="match status" value="1"/>
</dbReference>
<dbReference type="SUPFAM" id="SSF46689">
    <property type="entry name" value="Homeodomain-like"/>
    <property type="match status" value="2"/>
</dbReference>
<name>A0A949K647_9FIRM</name>
<dbReference type="EMBL" id="JAHQCW010000004">
    <property type="protein sequence ID" value="MBU9735622.1"/>
    <property type="molecule type" value="Genomic_DNA"/>
</dbReference>
<keyword evidence="2" id="KW-0238">DNA-binding</keyword>
<evidence type="ECO:0000256" key="1">
    <source>
        <dbReference type="ARBA" id="ARBA00023015"/>
    </source>
</evidence>
<organism evidence="5 6">
    <name type="scientific">Diplocloster agilis</name>
    <dbReference type="NCBI Taxonomy" id="2850323"/>
    <lineage>
        <taxon>Bacteria</taxon>
        <taxon>Bacillati</taxon>
        <taxon>Bacillota</taxon>
        <taxon>Clostridia</taxon>
        <taxon>Lachnospirales</taxon>
        <taxon>Lachnospiraceae</taxon>
        <taxon>Diplocloster</taxon>
    </lineage>
</organism>
<dbReference type="Gene3D" id="1.10.10.60">
    <property type="entry name" value="Homeodomain-like"/>
    <property type="match status" value="2"/>
</dbReference>